<dbReference type="SUPFAM" id="SSF55797">
    <property type="entry name" value="PR-1-like"/>
    <property type="match status" value="1"/>
</dbReference>
<organism evidence="2 3">
    <name type="scientific">Maribacter litopenaei</name>
    <dbReference type="NCBI Taxonomy" id="2976127"/>
    <lineage>
        <taxon>Bacteria</taxon>
        <taxon>Pseudomonadati</taxon>
        <taxon>Bacteroidota</taxon>
        <taxon>Flavobacteriia</taxon>
        <taxon>Flavobacteriales</taxon>
        <taxon>Flavobacteriaceae</taxon>
        <taxon>Maribacter</taxon>
    </lineage>
</organism>
<evidence type="ECO:0000259" key="1">
    <source>
        <dbReference type="Pfam" id="PF00188"/>
    </source>
</evidence>
<dbReference type="PANTHER" id="PTHR31157">
    <property type="entry name" value="SCP DOMAIN-CONTAINING PROTEIN"/>
    <property type="match status" value="1"/>
</dbReference>
<gene>
    <name evidence="2" type="ORF">NYZ99_18765</name>
</gene>
<evidence type="ECO:0000313" key="3">
    <source>
        <dbReference type="Proteomes" id="UP001059209"/>
    </source>
</evidence>
<dbReference type="Gene3D" id="3.40.33.10">
    <property type="entry name" value="CAP"/>
    <property type="match status" value="1"/>
</dbReference>
<accession>A0ABY5Y7H9</accession>
<dbReference type="RefSeq" id="WP_260572656.1">
    <property type="nucleotide sequence ID" value="NZ_CP104205.1"/>
</dbReference>
<dbReference type="InterPro" id="IPR014044">
    <property type="entry name" value="CAP_dom"/>
</dbReference>
<name>A0ABY5Y7H9_9FLAO</name>
<reference evidence="2" key="1">
    <citation type="submission" date="2022-09" db="EMBL/GenBank/DDBJ databases">
        <title>Maribacter litopenaei sp. nov., isolated from the intestinal tract of the Pacific White Shrimp, Litopenaeus vannamei.</title>
        <authorList>
            <person name="Kim S.Y."/>
            <person name="Hwang C.Y."/>
        </authorList>
    </citation>
    <scope>NUCLEOTIDE SEQUENCE</scope>
    <source>
        <strain evidence="2">HL-LV01</strain>
    </source>
</reference>
<feature type="domain" description="SCP" evidence="1">
    <location>
        <begin position="21"/>
        <end position="133"/>
    </location>
</feature>
<evidence type="ECO:0000313" key="2">
    <source>
        <dbReference type="EMBL" id="UWX54801.1"/>
    </source>
</evidence>
<dbReference type="CDD" id="cd05379">
    <property type="entry name" value="CAP_bacterial"/>
    <property type="match status" value="1"/>
</dbReference>
<dbReference type="Proteomes" id="UP001059209">
    <property type="component" value="Chromosome"/>
</dbReference>
<dbReference type="Pfam" id="PF00188">
    <property type="entry name" value="CAP"/>
    <property type="match status" value="1"/>
</dbReference>
<keyword evidence="3" id="KW-1185">Reference proteome</keyword>
<dbReference type="EMBL" id="CP104205">
    <property type="protein sequence ID" value="UWX54801.1"/>
    <property type="molecule type" value="Genomic_DNA"/>
</dbReference>
<sequence length="136" mass="15517">MQDETIIPEAENNVQLEQELLTVVNDHRNSLGLNQLEFSVVAYKYANKHTDYMISKGSLSHDNFSARASSINSEVTVQMVAENVAKDYDTAMEAFEGWYNSSSHKKTMEGDFTHTAVSIKKNVQGEFYFTQLFYKE</sequence>
<proteinExistence type="predicted"/>
<protein>
    <submittedName>
        <fullName evidence="2">CAP domain-containing protein</fullName>
    </submittedName>
</protein>
<dbReference type="PANTHER" id="PTHR31157:SF1">
    <property type="entry name" value="SCP DOMAIN-CONTAINING PROTEIN"/>
    <property type="match status" value="1"/>
</dbReference>
<dbReference type="InterPro" id="IPR035940">
    <property type="entry name" value="CAP_sf"/>
</dbReference>